<keyword evidence="1 2" id="KW-0728">SH3 domain</keyword>
<feature type="compositionally biased region" description="Low complexity" evidence="3">
    <location>
        <begin position="46"/>
        <end position="61"/>
    </location>
</feature>
<dbReference type="Gene3D" id="2.30.30.40">
    <property type="entry name" value="SH3 Domains"/>
    <property type="match status" value="1"/>
</dbReference>
<dbReference type="CDD" id="cd12087">
    <property type="entry name" value="TM_EGFR-like"/>
    <property type="match status" value="1"/>
</dbReference>
<proteinExistence type="predicted"/>
<feature type="region of interest" description="Disordered" evidence="3">
    <location>
        <begin position="313"/>
        <end position="333"/>
    </location>
</feature>
<feature type="compositionally biased region" description="Polar residues" evidence="3">
    <location>
        <begin position="105"/>
        <end position="141"/>
    </location>
</feature>
<comment type="caution">
    <text evidence="6">The sequence shown here is derived from an EMBL/GenBank/DDBJ whole genome shotgun (WGS) entry which is preliminary data.</text>
</comment>
<dbReference type="PROSITE" id="PS50002">
    <property type="entry name" value="SH3"/>
    <property type="match status" value="1"/>
</dbReference>
<dbReference type="EMBL" id="JACAZI010000021">
    <property type="protein sequence ID" value="KAF7337871.1"/>
    <property type="molecule type" value="Genomic_DNA"/>
</dbReference>
<dbReference type="InterPro" id="IPR035521">
    <property type="entry name" value="Fus1_SH3"/>
</dbReference>
<feature type="region of interest" description="Disordered" evidence="3">
    <location>
        <begin position="1"/>
        <end position="32"/>
    </location>
</feature>
<accession>A0A8H7CIV2</accession>
<feature type="region of interest" description="Disordered" evidence="3">
    <location>
        <begin position="46"/>
        <end position="141"/>
    </location>
</feature>
<feature type="compositionally biased region" description="Pro residues" evidence="3">
    <location>
        <begin position="75"/>
        <end position="98"/>
    </location>
</feature>
<evidence type="ECO:0000256" key="2">
    <source>
        <dbReference type="PROSITE-ProRule" id="PRU00192"/>
    </source>
</evidence>
<dbReference type="Proteomes" id="UP000620124">
    <property type="component" value="Unassembled WGS sequence"/>
</dbReference>
<feature type="domain" description="SH3" evidence="5">
    <location>
        <begin position="248"/>
        <end position="308"/>
    </location>
</feature>
<dbReference type="CDD" id="cd11854">
    <property type="entry name" value="SH3_Fus1p"/>
    <property type="match status" value="1"/>
</dbReference>
<evidence type="ECO:0000256" key="4">
    <source>
        <dbReference type="SAM" id="Phobius"/>
    </source>
</evidence>
<evidence type="ECO:0000313" key="7">
    <source>
        <dbReference type="Proteomes" id="UP000620124"/>
    </source>
</evidence>
<evidence type="ECO:0000256" key="1">
    <source>
        <dbReference type="ARBA" id="ARBA00022443"/>
    </source>
</evidence>
<organism evidence="6 7">
    <name type="scientific">Mycena venus</name>
    <dbReference type="NCBI Taxonomy" id="2733690"/>
    <lineage>
        <taxon>Eukaryota</taxon>
        <taxon>Fungi</taxon>
        <taxon>Dikarya</taxon>
        <taxon>Basidiomycota</taxon>
        <taxon>Agaricomycotina</taxon>
        <taxon>Agaricomycetes</taxon>
        <taxon>Agaricomycetidae</taxon>
        <taxon>Agaricales</taxon>
        <taxon>Marasmiineae</taxon>
        <taxon>Mycenaceae</taxon>
        <taxon>Mycena</taxon>
    </lineage>
</organism>
<name>A0A8H7CIV2_9AGAR</name>
<evidence type="ECO:0000313" key="6">
    <source>
        <dbReference type="EMBL" id="KAF7337871.1"/>
    </source>
</evidence>
<evidence type="ECO:0000256" key="3">
    <source>
        <dbReference type="SAM" id="MobiDB-lite"/>
    </source>
</evidence>
<reference evidence="6" key="1">
    <citation type="submission" date="2020-05" db="EMBL/GenBank/DDBJ databases">
        <title>Mycena genomes resolve the evolution of fungal bioluminescence.</title>
        <authorList>
            <person name="Tsai I.J."/>
        </authorList>
    </citation>
    <scope>NUCLEOTIDE SEQUENCE</scope>
    <source>
        <strain evidence="6">CCC161011</strain>
    </source>
</reference>
<sequence>MPSNPQRLPAERVRHRKRLPFQGWPDAAPLPARQFTLTGPITITTTIPRTTANADTTNTPVVLPPPVSSPAATPSLPPPPSSPPPPPNTNPPTSPAPPVVSLSSGTAGTTPTPIASAINPGSSRTATEGAQVNGGQAVSQQHGLPTGAVVGITIACVMLILGAFIFFIRQRALRNRKLRRQTAPWMGAPRPTNNYGSGPSVGNMGEASPGVSFARAQQAALAARPPVPPTMPASSYNNPIPVPVPAGSLANAATVRYEFIPSLPDELSITTGEVVRVLSEYDDGWALCKNGRGDQGMVPLECLDQASAPAQTLQAETQDYRNSRRTSSLRVGY</sequence>
<keyword evidence="4" id="KW-1133">Transmembrane helix</keyword>
<dbReference type="OrthoDB" id="5340910at2759"/>
<protein>
    <submittedName>
        <fullName evidence="6">SH3 domain-containing protein</fullName>
    </submittedName>
</protein>
<dbReference type="InterPro" id="IPR001452">
    <property type="entry name" value="SH3_domain"/>
</dbReference>
<dbReference type="Pfam" id="PF14604">
    <property type="entry name" value="SH3_9"/>
    <property type="match status" value="1"/>
</dbReference>
<keyword evidence="4" id="KW-0472">Membrane</keyword>
<dbReference type="InterPro" id="IPR036028">
    <property type="entry name" value="SH3-like_dom_sf"/>
</dbReference>
<evidence type="ECO:0000259" key="5">
    <source>
        <dbReference type="PROSITE" id="PS50002"/>
    </source>
</evidence>
<dbReference type="SMART" id="SM00326">
    <property type="entry name" value="SH3"/>
    <property type="match status" value="1"/>
</dbReference>
<feature type="transmembrane region" description="Helical" evidence="4">
    <location>
        <begin position="148"/>
        <end position="168"/>
    </location>
</feature>
<gene>
    <name evidence="6" type="ORF">MVEN_02010100</name>
</gene>
<dbReference type="AlphaFoldDB" id="A0A8H7CIV2"/>
<keyword evidence="7" id="KW-1185">Reference proteome</keyword>
<keyword evidence="4" id="KW-0812">Transmembrane</keyword>
<dbReference type="SUPFAM" id="SSF50044">
    <property type="entry name" value="SH3-domain"/>
    <property type="match status" value="1"/>
</dbReference>